<protein>
    <submittedName>
        <fullName evidence="2">Uncharacterized protein</fullName>
    </submittedName>
</protein>
<sequence>MSPVPRNGFYEPCSSSSLPSDIVPGVPDPFGIRGLPPPYTRRRPLPPIPQPVITEIVPDSPQQTSPQQTSPVSSARSTHAETPTTDYQPTLRPTYGRPLLNGNLVLVFPIGHERCPKCRDTGYKLSHPYDHKLCNKCWQKYGRPFTGPLTFSADFSPDAPYRDTLQQPINWGHSPSRSVQQAAQTTGGHARGASIASTNGRGTDNVFAHPDWGKKKKCKTCRGHGIVYVLSVGDACPACRGTGY</sequence>
<organism evidence="2 3">
    <name type="scientific">Cylindrobasidium torrendii FP15055 ss-10</name>
    <dbReference type="NCBI Taxonomy" id="1314674"/>
    <lineage>
        <taxon>Eukaryota</taxon>
        <taxon>Fungi</taxon>
        <taxon>Dikarya</taxon>
        <taxon>Basidiomycota</taxon>
        <taxon>Agaricomycotina</taxon>
        <taxon>Agaricomycetes</taxon>
        <taxon>Agaricomycetidae</taxon>
        <taxon>Agaricales</taxon>
        <taxon>Marasmiineae</taxon>
        <taxon>Physalacriaceae</taxon>
        <taxon>Cylindrobasidium</taxon>
    </lineage>
</organism>
<dbReference type="EMBL" id="KN880633">
    <property type="protein sequence ID" value="KIY64484.1"/>
    <property type="molecule type" value="Genomic_DNA"/>
</dbReference>
<dbReference type="GO" id="GO:0005737">
    <property type="term" value="C:cytoplasm"/>
    <property type="evidence" value="ECO:0007669"/>
    <property type="project" value="TreeGrafter"/>
</dbReference>
<reference evidence="2 3" key="1">
    <citation type="journal article" date="2015" name="Fungal Genet. Biol.">
        <title>Evolution of novel wood decay mechanisms in Agaricales revealed by the genome sequences of Fistulina hepatica and Cylindrobasidium torrendii.</title>
        <authorList>
            <person name="Floudas D."/>
            <person name="Held B.W."/>
            <person name="Riley R."/>
            <person name="Nagy L.G."/>
            <person name="Koehler G."/>
            <person name="Ransdell A.S."/>
            <person name="Younus H."/>
            <person name="Chow J."/>
            <person name="Chiniquy J."/>
            <person name="Lipzen A."/>
            <person name="Tritt A."/>
            <person name="Sun H."/>
            <person name="Haridas S."/>
            <person name="LaButti K."/>
            <person name="Ohm R.A."/>
            <person name="Kues U."/>
            <person name="Blanchette R.A."/>
            <person name="Grigoriev I.V."/>
            <person name="Minto R.E."/>
            <person name="Hibbett D.S."/>
        </authorList>
    </citation>
    <scope>NUCLEOTIDE SEQUENCE [LARGE SCALE GENOMIC DNA]</scope>
    <source>
        <strain evidence="2 3">FP15055 ss-10</strain>
    </source>
</reference>
<feature type="region of interest" description="Disordered" evidence="1">
    <location>
        <begin position="168"/>
        <end position="205"/>
    </location>
</feature>
<name>A0A0D7B2T6_9AGAR</name>
<evidence type="ECO:0000313" key="2">
    <source>
        <dbReference type="EMBL" id="KIY64484.1"/>
    </source>
</evidence>
<dbReference type="STRING" id="1314674.A0A0D7B2T6"/>
<proteinExistence type="predicted"/>
<dbReference type="PANTHER" id="PTHR28031">
    <property type="entry name" value="PROLINE-RICH PROTEIN HUA1"/>
    <property type="match status" value="1"/>
</dbReference>
<dbReference type="AlphaFoldDB" id="A0A0D7B2T6"/>
<dbReference type="Proteomes" id="UP000054007">
    <property type="component" value="Unassembled WGS sequence"/>
</dbReference>
<dbReference type="OrthoDB" id="2405700at2759"/>
<evidence type="ECO:0000256" key="1">
    <source>
        <dbReference type="SAM" id="MobiDB-lite"/>
    </source>
</evidence>
<feature type="compositionally biased region" description="Polar residues" evidence="1">
    <location>
        <begin position="168"/>
        <end position="187"/>
    </location>
</feature>
<feature type="region of interest" description="Disordered" evidence="1">
    <location>
        <begin position="1"/>
        <end position="95"/>
    </location>
</feature>
<accession>A0A0D7B2T6</accession>
<dbReference type="PANTHER" id="PTHR28031:SF1">
    <property type="entry name" value="PROLINE-RICH PROTEIN HUA1"/>
    <property type="match status" value="1"/>
</dbReference>
<feature type="compositionally biased region" description="Pro residues" evidence="1">
    <location>
        <begin position="35"/>
        <end position="50"/>
    </location>
</feature>
<dbReference type="InterPro" id="IPR038910">
    <property type="entry name" value="Hua1-like"/>
</dbReference>
<feature type="compositionally biased region" description="Low complexity" evidence="1">
    <location>
        <begin position="57"/>
        <end position="74"/>
    </location>
</feature>
<keyword evidence="3" id="KW-1185">Reference proteome</keyword>
<feature type="compositionally biased region" description="Polar residues" evidence="1">
    <location>
        <begin position="75"/>
        <end position="88"/>
    </location>
</feature>
<evidence type="ECO:0000313" key="3">
    <source>
        <dbReference type="Proteomes" id="UP000054007"/>
    </source>
</evidence>
<gene>
    <name evidence="2" type="ORF">CYLTODRAFT_493068</name>
</gene>